<dbReference type="Gene3D" id="3.30.110.70">
    <property type="entry name" value="Hypothetical protein apc22750. Chain B"/>
    <property type="match status" value="1"/>
</dbReference>
<proteinExistence type="predicted"/>
<reference evidence="1 2" key="1">
    <citation type="submission" date="2014-04" db="EMBL/GenBank/DDBJ databases">
        <title>Draft Genome Sequence of Lactobacillus animalis 381-IL-28.</title>
        <authorList>
            <person name="Sturino J.M."/>
            <person name="Rajendran M."/>
            <person name="Altermann E."/>
        </authorList>
    </citation>
    <scope>NUCLEOTIDE SEQUENCE [LARGE SCALE GENOMIC DNA]</scope>
    <source>
        <strain evidence="1 2">381-IL-28</strain>
    </source>
</reference>
<accession>A0ABR4RMC7</accession>
<dbReference type="SUPFAM" id="SSF117782">
    <property type="entry name" value="YbjQ-like"/>
    <property type="match status" value="1"/>
</dbReference>
<organism evidence="1 2">
    <name type="scientific">Ligilactobacillus animalis</name>
    <dbReference type="NCBI Taxonomy" id="1605"/>
    <lineage>
        <taxon>Bacteria</taxon>
        <taxon>Bacillati</taxon>
        <taxon>Bacillota</taxon>
        <taxon>Bacilli</taxon>
        <taxon>Lactobacillales</taxon>
        <taxon>Lactobacillaceae</taxon>
        <taxon>Ligilactobacillus</taxon>
    </lineage>
</organism>
<dbReference type="EMBL" id="JMHU01000021">
    <property type="protein sequence ID" value="KDA45263.1"/>
    <property type="molecule type" value="Genomic_DNA"/>
</dbReference>
<evidence type="ECO:0000313" key="2">
    <source>
        <dbReference type="Proteomes" id="UP000027129"/>
    </source>
</evidence>
<keyword evidence="2" id="KW-1185">Reference proteome</keyword>
<evidence type="ECO:0000313" key="1">
    <source>
        <dbReference type="EMBL" id="KDA45263.1"/>
    </source>
</evidence>
<dbReference type="Proteomes" id="UP000027129">
    <property type="component" value="Unassembled WGS sequence"/>
</dbReference>
<dbReference type="InterPro" id="IPR035439">
    <property type="entry name" value="UPF0145_dom_sf"/>
</dbReference>
<name>A0ABR4RMC7_9LACO</name>
<comment type="caution">
    <text evidence="1">The sequence shown here is derived from an EMBL/GenBank/DDBJ whole genome shotgun (WGS) entry which is preliminary data.</text>
</comment>
<protein>
    <recommendedName>
        <fullName evidence="3">Heavy metal-binding domain-containing protein</fullName>
    </recommendedName>
</protein>
<evidence type="ECO:0008006" key="3">
    <source>
        <dbReference type="Google" id="ProtNLM"/>
    </source>
</evidence>
<gene>
    <name evidence="1" type="ORF">Lani381_1441</name>
</gene>
<sequence>MINEVKQLFLTTGEVKQAYTIKGIVNATVKKTLTAEQLDEVDNFDELYRQVQDILIERAVAKDGDGIIGVSFEPQIVRVSVGPKYLMLHGYGTVISLN</sequence>